<dbReference type="Gramene" id="OMO63635">
    <property type="protein sequence ID" value="OMO63635"/>
    <property type="gene ID" value="CCACVL1_22374"/>
</dbReference>
<gene>
    <name evidence="1" type="ORF">CCACVL1_22374</name>
</gene>
<name>A0A1R3GZT8_COCAP</name>
<keyword evidence="2" id="KW-1185">Reference proteome</keyword>
<dbReference type="STRING" id="210143.A0A1R3GZT8"/>
<accession>A0A1R3GZT8</accession>
<evidence type="ECO:0000313" key="1">
    <source>
        <dbReference type="EMBL" id="OMO63635.1"/>
    </source>
</evidence>
<comment type="caution">
    <text evidence="1">The sequence shown here is derived from an EMBL/GenBank/DDBJ whole genome shotgun (WGS) entry which is preliminary data.</text>
</comment>
<dbReference type="EMBL" id="AWWV01012906">
    <property type="protein sequence ID" value="OMO63635.1"/>
    <property type="molecule type" value="Genomic_DNA"/>
</dbReference>
<reference evidence="1 2" key="1">
    <citation type="submission" date="2013-09" db="EMBL/GenBank/DDBJ databases">
        <title>Corchorus capsularis genome sequencing.</title>
        <authorList>
            <person name="Alam M."/>
            <person name="Haque M.S."/>
            <person name="Islam M.S."/>
            <person name="Emdad E.M."/>
            <person name="Islam M.M."/>
            <person name="Ahmed B."/>
            <person name="Halim A."/>
            <person name="Hossen Q.M.M."/>
            <person name="Hossain M.Z."/>
            <person name="Ahmed R."/>
            <person name="Khan M.M."/>
            <person name="Islam R."/>
            <person name="Rashid M.M."/>
            <person name="Khan S.A."/>
            <person name="Rahman M.S."/>
            <person name="Alam M."/>
        </authorList>
    </citation>
    <scope>NUCLEOTIDE SEQUENCE [LARGE SCALE GENOMIC DNA]</scope>
    <source>
        <strain evidence="2">cv. CVL-1</strain>
        <tissue evidence="1">Whole seedling</tissue>
    </source>
</reference>
<dbReference type="Proteomes" id="UP000188268">
    <property type="component" value="Unassembled WGS sequence"/>
</dbReference>
<evidence type="ECO:0000313" key="2">
    <source>
        <dbReference type="Proteomes" id="UP000188268"/>
    </source>
</evidence>
<dbReference type="OrthoDB" id="10406522at2759"/>
<organism evidence="1 2">
    <name type="scientific">Corchorus capsularis</name>
    <name type="common">Jute</name>
    <dbReference type="NCBI Taxonomy" id="210143"/>
    <lineage>
        <taxon>Eukaryota</taxon>
        <taxon>Viridiplantae</taxon>
        <taxon>Streptophyta</taxon>
        <taxon>Embryophyta</taxon>
        <taxon>Tracheophyta</taxon>
        <taxon>Spermatophyta</taxon>
        <taxon>Magnoliopsida</taxon>
        <taxon>eudicotyledons</taxon>
        <taxon>Gunneridae</taxon>
        <taxon>Pentapetalae</taxon>
        <taxon>rosids</taxon>
        <taxon>malvids</taxon>
        <taxon>Malvales</taxon>
        <taxon>Malvaceae</taxon>
        <taxon>Grewioideae</taxon>
        <taxon>Apeibeae</taxon>
        <taxon>Corchorus</taxon>
    </lineage>
</organism>
<protein>
    <submittedName>
        <fullName evidence="1">Uncharacterized protein</fullName>
    </submittedName>
</protein>
<sequence>MALIVILGTGFLPRFLHVEMQLNSDCRITLTRQTEEMKCYTSELMTTKEFLKKTREELQTFAHELTVVIEIRDSIQMELVDVYRKAKTISID</sequence>
<proteinExistence type="predicted"/>
<dbReference type="AlphaFoldDB" id="A0A1R3GZT8"/>